<sequence length="67" mass="6857">MGMTISAVVAELHKGLRAHDIRARGVTGRAHRESPGVDVIGLSLGDAAVLALVLNESAPARTGRSNG</sequence>
<accession>A0ABT7A8W5</accession>
<keyword evidence="2" id="KW-1185">Reference proteome</keyword>
<organism evidence="1 2">
    <name type="scientific">Streptomyces iconiensis</name>
    <dbReference type="NCBI Taxonomy" id="1384038"/>
    <lineage>
        <taxon>Bacteria</taxon>
        <taxon>Bacillati</taxon>
        <taxon>Actinomycetota</taxon>
        <taxon>Actinomycetes</taxon>
        <taxon>Kitasatosporales</taxon>
        <taxon>Streptomycetaceae</taxon>
        <taxon>Streptomyces</taxon>
    </lineage>
</organism>
<gene>
    <name evidence="1" type="ORF">NMN56_038590</name>
</gene>
<comment type="caution">
    <text evidence="1">The sequence shown here is derived from an EMBL/GenBank/DDBJ whole genome shotgun (WGS) entry which is preliminary data.</text>
</comment>
<dbReference type="EMBL" id="JANCPR020000065">
    <property type="protein sequence ID" value="MDJ1137766.1"/>
    <property type="molecule type" value="Genomic_DNA"/>
</dbReference>
<dbReference type="Proteomes" id="UP001214441">
    <property type="component" value="Unassembled WGS sequence"/>
</dbReference>
<evidence type="ECO:0000313" key="1">
    <source>
        <dbReference type="EMBL" id="MDJ1137766.1"/>
    </source>
</evidence>
<name>A0ABT7A8W5_9ACTN</name>
<proteinExistence type="predicted"/>
<protein>
    <submittedName>
        <fullName evidence="1">Uncharacterized protein</fullName>
    </submittedName>
</protein>
<evidence type="ECO:0000313" key="2">
    <source>
        <dbReference type="Proteomes" id="UP001214441"/>
    </source>
</evidence>
<dbReference type="RefSeq" id="WP_280842856.1">
    <property type="nucleotide sequence ID" value="NZ_JANCPR020000065.1"/>
</dbReference>
<reference evidence="1 2" key="1">
    <citation type="submission" date="2023-05" db="EMBL/GenBank/DDBJ databases">
        <title>Streptantibioticus silvisoli sp. nov., acidotolerant actinomycetes 1 from pine litter.</title>
        <authorList>
            <person name="Swiecimska M."/>
            <person name="Golinska P."/>
            <person name="Sangal V."/>
            <person name="Wachnowicz B."/>
            <person name="Goodfellow M."/>
        </authorList>
    </citation>
    <scope>NUCLEOTIDE SEQUENCE [LARGE SCALE GENOMIC DNA]</scope>
    <source>
        <strain evidence="1 2">DSM 42109</strain>
    </source>
</reference>